<dbReference type="Pfam" id="PF19864">
    <property type="entry name" value="Radical_SAM_N2"/>
    <property type="match status" value="1"/>
</dbReference>
<dbReference type="InterPro" id="IPR058240">
    <property type="entry name" value="rSAM_sf"/>
</dbReference>
<dbReference type="PANTHER" id="PTHR42731">
    <property type="entry name" value="SLL1084 PROTEIN"/>
    <property type="match status" value="1"/>
</dbReference>
<dbReference type="KEGG" id="dal:Dalk_3125"/>
<dbReference type="EMBL" id="CP001322">
    <property type="protein sequence ID" value="ACL04815.1"/>
    <property type="molecule type" value="Genomic_DNA"/>
</dbReference>
<dbReference type="RefSeq" id="WP_015947875.1">
    <property type="nucleotide sequence ID" value="NC_011768.1"/>
</dbReference>
<gene>
    <name evidence="2" type="ordered locus">Dalk_3125</name>
</gene>
<evidence type="ECO:0000259" key="1">
    <source>
        <dbReference type="PROSITE" id="PS51918"/>
    </source>
</evidence>
<dbReference type="Proteomes" id="UP000000739">
    <property type="component" value="Chromosome"/>
</dbReference>
<dbReference type="SFLD" id="SFLDG01082">
    <property type="entry name" value="B12-binding_domain_containing"/>
    <property type="match status" value="1"/>
</dbReference>
<dbReference type="PROSITE" id="PS51918">
    <property type="entry name" value="RADICAL_SAM"/>
    <property type="match status" value="1"/>
</dbReference>
<dbReference type="AlphaFoldDB" id="B8FBR2"/>
<dbReference type="Pfam" id="PF04055">
    <property type="entry name" value="Radical_SAM"/>
    <property type="match status" value="1"/>
</dbReference>
<organism evidence="2 3">
    <name type="scientific">Desulfatibacillum aliphaticivorans</name>
    <dbReference type="NCBI Taxonomy" id="218208"/>
    <lineage>
        <taxon>Bacteria</taxon>
        <taxon>Pseudomonadati</taxon>
        <taxon>Thermodesulfobacteriota</taxon>
        <taxon>Desulfobacteria</taxon>
        <taxon>Desulfobacterales</taxon>
        <taxon>Desulfatibacillaceae</taxon>
        <taxon>Desulfatibacillum</taxon>
    </lineage>
</organism>
<evidence type="ECO:0000313" key="3">
    <source>
        <dbReference type="Proteomes" id="UP000000739"/>
    </source>
</evidence>
<dbReference type="PANTHER" id="PTHR42731:SF5">
    <property type="entry name" value="RADICAL SAM DOMAIN PROTEIN"/>
    <property type="match status" value="1"/>
</dbReference>
<name>B8FBR2_DESAL</name>
<dbReference type="GO" id="GO:0051536">
    <property type="term" value="F:iron-sulfur cluster binding"/>
    <property type="evidence" value="ECO:0007669"/>
    <property type="project" value="InterPro"/>
</dbReference>
<dbReference type="InterPro" id="IPR006638">
    <property type="entry name" value="Elp3/MiaA/NifB-like_rSAM"/>
</dbReference>
<dbReference type="Gene3D" id="3.80.30.20">
    <property type="entry name" value="tm_1862 like domain"/>
    <property type="match status" value="1"/>
</dbReference>
<feature type="domain" description="Radical SAM core" evidence="1">
    <location>
        <begin position="230"/>
        <end position="468"/>
    </location>
</feature>
<dbReference type="InterPro" id="IPR007197">
    <property type="entry name" value="rSAM"/>
</dbReference>
<dbReference type="SFLD" id="SFLDS00029">
    <property type="entry name" value="Radical_SAM"/>
    <property type="match status" value="1"/>
</dbReference>
<accession>B8FBR2</accession>
<dbReference type="InterPro" id="IPR023404">
    <property type="entry name" value="rSAM_horseshoe"/>
</dbReference>
<protein>
    <submittedName>
        <fullName evidence="2">Radical SAM domain protein</fullName>
    </submittedName>
</protein>
<dbReference type="SMART" id="SM00729">
    <property type="entry name" value="Elp3"/>
    <property type="match status" value="1"/>
</dbReference>
<reference evidence="2 3" key="1">
    <citation type="journal article" date="2012" name="Environ. Microbiol.">
        <title>The genome sequence of Desulfatibacillum alkenivorans AK-01: a blueprint for anaerobic alkane oxidation.</title>
        <authorList>
            <person name="Callaghan A.V."/>
            <person name="Morris B.E."/>
            <person name="Pereira I.A."/>
            <person name="McInerney M.J."/>
            <person name="Austin R.N."/>
            <person name="Groves J.T."/>
            <person name="Kukor J.J."/>
            <person name="Suflita J.M."/>
            <person name="Young L.Y."/>
            <person name="Zylstra G.J."/>
            <person name="Wawrik B."/>
        </authorList>
    </citation>
    <scope>NUCLEOTIDE SEQUENCE [LARGE SCALE GENOMIC DNA]</scope>
    <source>
        <strain evidence="2 3">AK-01</strain>
    </source>
</reference>
<dbReference type="HOGENOM" id="CLU_011543_3_3_7"/>
<sequence>MGKRGSKAPSSVTEIGAVRKNWRNRLSIALAFPNSYQVGMSNLGFQTVYHLFNSFDHVVCERVFSPVQGAPESVESKQALSVFDVIAFSLSFENDYPNILSMLHAGGVPLRSDKRDASHPLVIAGGVGCFMNPEPLAIFFDAFILGEAEPVIDHLVESLDLEKSREQVLKDYAANVPGAYVPSFYQPEYKEDGTLLSMKPDPGAPETIERVFVKDVDQAPAVTKIYTEDTTFDNTCLVEVSRGCPHGCRFCTVGYIYRPVRFRSEKVLLDCLDQGLEHTRKIGLMGAAVSDLPCLDELCRRGEATEAVLSFSSFRANNMSEDLVKSLARGKVKTATLAPEAGSQRMRDVIKKNITEQDILDAAQILVEAGIPNLKLYFMVGLPTETKEDVEEIVALTKRIKHRFLKASQPIGRIGTIHISLNSFVPKPFTPFQWAPMDDVKTLKQKIKQVKNGLARVANVTVAADVPRWAFIQALIARGDRRVGEILELAHKNNGNWPQTLKQTPINPDFYVTRQRSPEEVFPWDFIDNRTRKQFLLNEYNRALALE</sequence>
<dbReference type="InterPro" id="IPR045784">
    <property type="entry name" value="Radical_SAM_N2"/>
</dbReference>
<proteinExistence type="predicted"/>
<dbReference type="CDD" id="cd01335">
    <property type="entry name" value="Radical_SAM"/>
    <property type="match status" value="1"/>
</dbReference>
<dbReference type="SUPFAM" id="SSF102114">
    <property type="entry name" value="Radical SAM enzymes"/>
    <property type="match status" value="1"/>
</dbReference>
<evidence type="ECO:0000313" key="2">
    <source>
        <dbReference type="EMBL" id="ACL04815.1"/>
    </source>
</evidence>
<dbReference type="GO" id="GO:0003824">
    <property type="term" value="F:catalytic activity"/>
    <property type="evidence" value="ECO:0007669"/>
    <property type="project" value="InterPro"/>
</dbReference>
<dbReference type="eggNOG" id="COG1032">
    <property type="taxonomic scope" value="Bacteria"/>
</dbReference>
<keyword evidence="3" id="KW-1185">Reference proteome</keyword>